<dbReference type="RefSeq" id="WP_086632678.1">
    <property type="nucleotide sequence ID" value="NZ_JOPB01000019.1"/>
</dbReference>
<dbReference type="Proteomes" id="UP000194946">
    <property type="component" value="Unassembled WGS sequence"/>
</dbReference>
<evidence type="ECO:0000256" key="1">
    <source>
        <dbReference type="SAM" id="MobiDB-lite"/>
    </source>
</evidence>
<dbReference type="AlphaFoldDB" id="A0A251ZSY7"/>
<organism evidence="3 4">
    <name type="scientific">Commensalibacter intestini</name>
    <dbReference type="NCBI Taxonomy" id="479936"/>
    <lineage>
        <taxon>Bacteria</taxon>
        <taxon>Pseudomonadati</taxon>
        <taxon>Pseudomonadota</taxon>
        <taxon>Alphaproteobacteria</taxon>
        <taxon>Acetobacterales</taxon>
        <taxon>Acetobacteraceae</taxon>
    </lineage>
</organism>
<feature type="compositionally biased region" description="Polar residues" evidence="1">
    <location>
        <begin position="7"/>
        <end position="29"/>
    </location>
</feature>
<evidence type="ECO:0000259" key="2">
    <source>
        <dbReference type="Pfam" id="PF09994"/>
    </source>
</evidence>
<protein>
    <recommendedName>
        <fullName evidence="2">T6SS Phospholipase effector Tle1-like catalytic domain-containing protein</fullName>
    </recommendedName>
</protein>
<feature type="domain" description="T6SS Phospholipase effector Tle1-like catalytic" evidence="2">
    <location>
        <begin position="214"/>
        <end position="325"/>
    </location>
</feature>
<accession>A0A251ZSY7</accession>
<feature type="compositionally biased region" description="Basic and acidic residues" evidence="1">
    <location>
        <begin position="518"/>
        <end position="533"/>
    </location>
</feature>
<dbReference type="EMBL" id="JOPB01000019">
    <property type="protein sequence ID" value="OUI77773.1"/>
    <property type="molecule type" value="Genomic_DNA"/>
</dbReference>
<dbReference type="PANTHER" id="PTHR33840:SF1">
    <property type="entry name" value="TLE1 PHOSPHOLIPASE DOMAIN-CONTAINING PROTEIN"/>
    <property type="match status" value="1"/>
</dbReference>
<dbReference type="InterPro" id="IPR018712">
    <property type="entry name" value="Tle1-like_cat"/>
</dbReference>
<evidence type="ECO:0000313" key="4">
    <source>
        <dbReference type="Proteomes" id="UP000194946"/>
    </source>
</evidence>
<gene>
    <name evidence="3" type="ORF">HK18_02915</name>
</gene>
<evidence type="ECO:0000313" key="3">
    <source>
        <dbReference type="EMBL" id="OUI77773.1"/>
    </source>
</evidence>
<proteinExistence type="predicted"/>
<reference evidence="4" key="1">
    <citation type="submission" date="2014-06" db="EMBL/GenBank/DDBJ databases">
        <authorList>
            <person name="Winans N.J."/>
            <person name="Newell P.D."/>
            <person name="Douglas A.E."/>
        </authorList>
    </citation>
    <scope>NUCLEOTIDE SEQUENCE [LARGE SCALE GENOMIC DNA]</scope>
    <source>
        <strain evidence="4">DmL_052</strain>
    </source>
</reference>
<dbReference type="PANTHER" id="PTHR33840">
    <property type="match status" value="1"/>
</dbReference>
<comment type="caution">
    <text evidence="3">The sequence shown here is derived from an EMBL/GenBank/DDBJ whole genome shotgun (WGS) entry which is preliminary data.</text>
</comment>
<feature type="region of interest" description="Disordered" evidence="1">
    <location>
        <begin position="508"/>
        <end position="533"/>
    </location>
</feature>
<feature type="region of interest" description="Disordered" evidence="1">
    <location>
        <begin position="1"/>
        <end position="29"/>
    </location>
</feature>
<keyword evidence="4" id="KW-1185">Reference proteome</keyword>
<name>A0A251ZSY7_9PROT</name>
<dbReference type="Pfam" id="PF09994">
    <property type="entry name" value="T6SS_Tle1-like_cat"/>
    <property type="match status" value="1"/>
</dbReference>
<sequence length="533" mass="60075">MAIGVTNGLSGQKLNNQSDNQDAATNSKKNSQVDIQIDTLIVNIFFDGTMNNMFNSNLRTDVTDTAAQQYMSAQTSYKNDLSNVALLYMAATEQPGEVENIYIPGAGSMTEMEGDYKQDDLLKGAGLGRFKSGVNKRVDKAIKELKKRANAYQKKWHKLYINVFGFSRGSFYARHFCSKIKGKTFGWHITDASPMRVARNTKDDVVGLFDYIVSRKKDKHIQINMVGIYDTVSSEGAAHYNDVGEWGLDIGKKQVAGRIIHLTCQNDYRLHFPLTHIQQAIDDGVGFECSFPGAHSDVGGSYTANYYDSNEVTKDIYSSLKNMPLDYKYISVLDATQHASARIDGEIGWQWYQEMGYYKGDPTSSNPLQWGEFKVFDIPFVETHYFSPTQIKTAKAVAVRHKTRHKTYQFVLANIMKEVIEEIAVIKFDGKLKTKLVSGIAEMKQDELLGKINEYASNLVLQNYKKSGVYQVSFDKIGLNKDQQQALYHDYLHNSLLANDTPMIGANRGVPGQTTPPKRAEINDTKRDWKDVF</sequence>